<evidence type="ECO:0000256" key="4">
    <source>
        <dbReference type="ARBA" id="ARBA00007812"/>
    </source>
</evidence>
<evidence type="ECO:0000256" key="11">
    <source>
        <dbReference type="PIRSR" id="PIRSR036565-2"/>
    </source>
</evidence>
<dbReference type="Pfam" id="PF00205">
    <property type="entry name" value="TPP_enzyme_M"/>
    <property type="match status" value="1"/>
</dbReference>
<evidence type="ECO:0000256" key="8">
    <source>
        <dbReference type="ARBA" id="ARBA00022842"/>
    </source>
</evidence>
<comment type="caution">
    <text evidence="16">The sequence shown here is derived from an EMBL/GenBank/DDBJ whole genome shotgun (WGS) entry which is preliminary data.</text>
</comment>
<dbReference type="EMBL" id="VYRZ01000001">
    <property type="protein sequence ID" value="KAA9089166.1"/>
    <property type="molecule type" value="Genomic_DNA"/>
</dbReference>
<dbReference type="FunFam" id="3.40.50.970:FF:000019">
    <property type="entry name" value="Pyruvate decarboxylase isozyme"/>
    <property type="match status" value="1"/>
</dbReference>
<dbReference type="OrthoDB" id="4959782at2"/>
<dbReference type="InterPro" id="IPR011766">
    <property type="entry name" value="TPP_enzyme_TPP-bd"/>
</dbReference>
<feature type="domain" description="Thiamine pyrophosphate enzyme N-terminal TPP-binding" evidence="15">
    <location>
        <begin position="9"/>
        <end position="113"/>
    </location>
</feature>
<dbReference type="InterPro" id="IPR012000">
    <property type="entry name" value="Thiamin_PyroP_enz_cen_dom"/>
</dbReference>
<keyword evidence="9 12" id="KW-0786">Thiamine pyrophosphate</keyword>
<dbReference type="CDD" id="cd02005">
    <property type="entry name" value="TPP_PDC_IPDC"/>
    <property type="match status" value="1"/>
</dbReference>
<comment type="cofactor">
    <cofactor evidence="11">
        <name>Mg(2+)</name>
        <dbReference type="ChEBI" id="CHEBI:18420"/>
    </cofactor>
    <text evidence="11">Binds 1 Mg(2+) per subunit.</text>
</comment>
<evidence type="ECO:0000256" key="1">
    <source>
        <dbReference type="ARBA" id="ARBA00001920"/>
    </source>
</evidence>
<dbReference type="Gene3D" id="3.40.50.1220">
    <property type="entry name" value="TPP-binding domain"/>
    <property type="match status" value="1"/>
</dbReference>
<feature type="binding site" evidence="11">
    <location>
        <position position="471"/>
    </location>
    <ligand>
        <name>Mg(2+)</name>
        <dbReference type="ChEBI" id="CHEBI:18420"/>
    </ligand>
</feature>
<dbReference type="AlphaFoldDB" id="A0A5J5IV44"/>
<comment type="function">
    <text evidence="3">Decarboxylates branched-chain and aromatic alpha-keto acids to aldehydes.</text>
</comment>
<feature type="binding site" evidence="11">
    <location>
        <position position="442"/>
    </location>
    <ligand>
        <name>Mg(2+)</name>
        <dbReference type="ChEBI" id="CHEBI:18420"/>
    </ligand>
</feature>
<dbReference type="InterPro" id="IPR047213">
    <property type="entry name" value="TPP_PYR_PDC_IPDC-like"/>
</dbReference>
<dbReference type="InterPro" id="IPR012001">
    <property type="entry name" value="Thiamin_PyroP_enz_TPP-bd_dom"/>
</dbReference>
<keyword evidence="8 11" id="KW-0460">Magnesium</keyword>
<dbReference type="GO" id="GO:0005829">
    <property type="term" value="C:cytosol"/>
    <property type="evidence" value="ECO:0007669"/>
    <property type="project" value="TreeGrafter"/>
</dbReference>
<gene>
    <name evidence="16" type="ORF">F6B42_01310</name>
</gene>
<evidence type="ECO:0000259" key="14">
    <source>
        <dbReference type="Pfam" id="PF02775"/>
    </source>
</evidence>
<comment type="cofactor">
    <cofactor evidence="1">
        <name>a metal cation</name>
        <dbReference type="ChEBI" id="CHEBI:25213"/>
    </cofactor>
</comment>
<proteinExistence type="inferred from homology"/>
<organism evidence="16 17">
    <name type="scientific">Microbacterium radiodurans</name>
    <dbReference type="NCBI Taxonomy" id="661398"/>
    <lineage>
        <taxon>Bacteria</taxon>
        <taxon>Bacillati</taxon>
        <taxon>Actinomycetota</taxon>
        <taxon>Actinomycetes</taxon>
        <taxon>Micrococcales</taxon>
        <taxon>Microbacteriaceae</taxon>
        <taxon>Microbacterium</taxon>
    </lineage>
</organism>
<reference evidence="17" key="1">
    <citation type="submission" date="2019-09" db="EMBL/GenBank/DDBJ databases">
        <title>Mumia zhuanghuii sp. nov. isolated from the intestinal contents of plateau pika (Ochotona curzoniae) in the Qinghai-Tibet plateau of China.</title>
        <authorList>
            <person name="Tian Z."/>
        </authorList>
    </citation>
    <scope>NUCLEOTIDE SEQUENCE [LARGE SCALE GENOMIC DNA]</scope>
    <source>
        <strain evidence="17">DSM 25564</strain>
    </source>
</reference>
<dbReference type="CDD" id="cd07038">
    <property type="entry name" value="TPP_PYR_PDC_IPDC_like"/>
    <property type="match status" value="1"/>
</dbReference>
<feature type="domain" description="Thiamine pyrophosphate enzyme TPP-binding" evidence="14">
    <location>
        <begin position="405"/>
        <end position="536"/>
    </location>
</feature>
<evidence type="ECO:0000313" key="16">
    <source>
        <dbReference type="EMBL" id="KAA9089166.1"/>
    </source>
</evidence>
<evidence type="ECO:0000256" key="5">
    <source>
        <dbReference type="ARBA" id="ARBA00020054"/>
    </source>
</evidence>
<sequence>MNEDLKAVTVGRYLALRLRELGVEHLFGLPGDFNLSLLDEMLMHTGLEWVGSTNELNAAYTADAYARVRRSVGALVTTYGVGELSAINGVAGAYAEDVPVVQITGATSTTAATTRALLHHTLVDGDHGHFERAYREVTAHSEVLRVDSATQQIDLALLQAVRTSKPVYISVPTDVAVAVVDGSNLTWPLRRPQSDSLMLSQFRAALTERLTSTQNVTVLAGPRLHRRGLEAAVTSLAETPGVRIASQSGSKAILDEAHPRSLGTYMGHITRSQTVRELVDNADPIVLAGVVLSDLLTGFFSHGFDVSEAIALDLTEARIGGSRFYGVLLEDSLQTLKEVVSDLALEDEQTDTAYLGVAATETTGEPLSQAEFWYAVQQWLPKSSTVIADAGTAFYGALELAMPADSDLLGQPIWSSIGYTLPATLGASLGDTSKRAILFIGDGSAQLTIQELATMLHRGLTPVVFLINNAGYTVERAIQSPDAVYQNVTGWDWLRFPQAFGAGDRAATYRVSTGIELQEALAAASDNTATLVLIEVIMDRLDTPTILTELAAGLAAANTAREARK</sequence>
<dbReference type="GO" id="GO:0000287">
    <property type="term" value="F:magnesium ion binding"/>
    <property type="evidence" value="ECO:0007669"/>
    <property type="project" value="InterPro"/>
</dbReference>
<evidence type="ECO:0000313" key="17">
    <source>
        <dbReference type="Proteomes" id="UP000327039"/>
    </source>
</evidence>
<evidence type="ECO:0000256" key="6">
    <source>
        <dbReference type="ARBA" id="ARBA00022723"/>
    </source>
</evidence>
<evidence type="ECO:0000256" key="7">
    <source>
        <dbReference type="ARBA" id="ARBA00022793"/>
    </source>
</evidence>
<dbReference type="InterPro" id="IPR029035">
    <property type="entry name" value="DHS-like_NAD/FAD-binding_dom"/>
</dbReference>
<comment type="similarity">
    <text evidence="4 12">Belongs to the TPP enzyme family.</text>
</comment>
<keyword evidence="17" id="KW-1185">Reference proteome</keyword>
<evidence type="ECO:0000259" key="15">
    <source>
        <dbReference type="Pfam" id="PF02776"/>
    </source>
</evidence>
<keyword evidence="6 11" id="KW-0479">Metal-binding</keyword>
<evidence type="ECO:0000256" key="12">
    <source>
        <dbReference type="RuleBase" id="RU362132"/>
    </source>
</evidence>
<name>A0A5J5IV44_9MICO</name>
<dbReference type="InterPro" id="IPR012110">
    <property type="entry name" value="PDC/IPDC-like"/>
</dbReference>
<dbReference type="Gene3D" id="3.40.50.970">
    <property type="match status" value="2"/>
</dbReference>
<dbReference type="GO" id="GO:0000949">
    <property type="term" value="P:aromatic amino acid family catabolic process to alcohol via Ehrlich pathway"/>
    <property type="evidence" value="ECO:0007669"/>
    <property type="project" value="TreeGrafter"/>
</dbReference>
<dbReference type="Pfam" id="PF02775">
    <property type="entry name" value="TPP_enzyme_C"/>
    <property type="match status" value="1"/>
</dbReference>
<dbReference type="InterPro" id="IPR047214">
    <property type="entry name" value="TPP_PDC_IPDC"/>
</dbReference>
<keyword evidence="10" id="KW-0456">Lyase</keyword>
<feature type="binding site" evidence="11">
    <location>
        <position position="469"/>
    </location>
    <ligand>
        <name>Mg(2+)</name>
        <dbReference type="ChEBI" id="CHEBI:18420"/>
    </ligand>
</feature>
<dbReference type="Pfam" id="PF02776">
    <property type="entry name" value="TPP_enzyme_N"/>
    <property type="match status" value="1"/>
</dbReference>
<dbReference type="GO" id="GO:0004737">
    <property type="term" value="F:pyruvate decarboxylase activity"/>
    <property type="evidence" value="ECO:0007669"/>
    <property type="project" value="TreeGrafter"/>
</dbReference>
<evidence type="ECO:0000256" key="3">
    <source>
        <dbReference type="ARBA" id="ARBA00002938"/>
    </source>
</evidence>
<keyword evidence="7" id="KW-0210">Decarboxylase</keyword>
<dbReference type="PANTHER" id="PTHR43452">
    <property type="entry name" value="PYRUVATE DECARBOXYLASE"/>
    <property type="match status" value="1"/>
</dbReference>
<dbReference type="GO" id="GO:0030976">
    <property type="term" value="F:thiamine pyrophosphate binding"/>
    <property type="evidence" value="ECO:0007669"/>
    <property type="project" value="InterPro"/>
</dbReference>
<accession>A0A5J5IV44</accession>
<dbReference type="PANTHER" id="PTHR43452:SF30">
    <property type="entry name" value="PYRUVATE DECARBOXYLASE ISOZYME 1-RELATED"/>
    <property type="match status" value="1"/>
</dbReference>
<evidence type="ECO:0000259" key="13">
    <source>
        <dbReference type="Pfam" id="PF00205"/>
    </source>
</evidence>
<dbReference type="SUPFAM" id="SSF52518">
    <property type="entry name" value="Thiamin diphosphate-binding fold (THDP-binding)"/>
    <property type="match status" value="2"/>
</dbReference>
<dbReference type="Proteomes" id="UP000327039">
    <property type="component" value="Unassembled WGS sequence"/>
</dbReference>
<dbReference type="RefSeq" id="WP_150417782.1">
    <property type="nucleotide sequence ID" value="NZ_VYRZ01000001.1"/>
</dbReference>
<dbReference type="InterPro" id="IPR029061">
    <property type="entry name" value="THDP-binding"/>
</dbReference>
<dbReference type="PIRSF" id="PIRSF036565">
    <property type="entry name" value="Pyruvt_ip_decrb"/>
    <property type="match status" value="1"/>
</dbReference>
<comment type="cofactor">
    <cofactor evidence="2">
        <name>thiamine diphosphate</name>
        <dbReference type="ChEBI" id="CHEBI:58937"/>
    </cofactor>
</comment>
<feature type="domain" description="Thiamine pyrophosphate enzyme central" evidence="13">
    <location>
        <begin position="205"/>
        <end position="323"/>
    </location>
</feature>
<dbReference type="SUPFAM" id="SSF52467">
    <property type="entry name" value="DHS-like NAD/FAD-binding domain"/>
    <property type="match status" value="1"/>
</dbReference>
<protein>
    <recommendedName>
        <fullName evidence="5">Alpha-keto-acid decarboxylase</fullName>
    </recommendedName>
</protein>
<evidence type="ECO:0000256" key="9">
    <source>
        <dbReference type="ARBA" id="ARBA00023052"/>
    </source>
</evidence>
<evidence type="ECO:0000256" key="10">
    <source>
        <dbReference type="ARBA" id="ARBA00023239"/>
    </source>
</evidence>
<dbReference type="FunFam" id="3.40.50.970:FF:000024">
    <property type="entry name" value="Pyruvate decarboxylase isozyme"/>
    <property type="match status" value="1"/>
</dbReference>
<evidence type="ECO:0000256" key="2">
    <source>
        <dbReference type="ARBA" id="ARBA00001964"/>
    </source>
</evidence>